<dbReference type="Gene3D" id="2.40.30.10">
    <property type="entry name" value="Translation factors"/>
    <property type="match status" value="2"/>
</dbReference>
<evidence type="ECO:0000313" key="13">
    <source>
        <dbReference type="EMBL" id="PSC05139.1"/>
    </source>
</evidence>
<feature type="binding site" evidence="11">
    <location>
        <begin position="167"/>
        <end position="170"/>
    </location>
    <ligand>
        <name>GTP</name>
        <dbReference type="ChEBI" id="CHEBI:37565"/>
    </ligand>
</feature>
<dbReference type="InterPro" id="IPR044139">
    <property type="entry name" value="CysN_NoDQ_III"/>
</dbReference>
<evidence type="ECO:0000256" key="11">
    <source>
        <dbReference type="HAMAP-Rule" id="MF_00062"/>
    </source>
</evidence>
<dbReference type="InterPro" id="IPR009000">
    <property type="entry name" value="Transl_B-barrel_sf"/>
</dbReference>
<dbReference type="InterPro" id="IPR031157">
    <property type="entry name" value="G_TR_CS"/>
</dbReference>
<comment type="subunit">
    <text evidence="3">Sulfate-activating enzymes, NodP and NodQ, may be physically associated.</text>
</comment>
<dbReference type="Pfam" id="PF00009">
    <property type="entry name" value="GTP_EFTU"/>
    <property type="match status" value="1"/>
</dbReference>
<name>A0A2T1HUD8_9HYPH</name>
<protein>
    <recommendedName>
        <fullName evidence="11">Sulfate adenylyltransferase subunit 1</fullName>
        <ecNumber evidence="11">2.7.7.4</ecNumber>
    </recommendedName>
    <alternativeName>
        <fullName evidence="11">ATP-sulfurylase large subunit</fullName>
    </alternativeName>
    <alternativeName>
        <fullName evidence="11">Sulfate adenylate transferase</fullName>
        <shortName evidence="11">SAT</shortName>
    </alternativeName>
</protein>
<feature type="domain" description="Tr-type G" evidence="12">
    <location>
        <begin position="24"/>
        <end position="238"/>
    </location>
</feature>
<evidence type="ECO:0000256" key="10">
    <source>
        <dbReference type="ARBA" id="ARBA00049370"/>
    </source>
</evidence>
<evidence type="ECO:0000256" key="2">
    <source>
        <dbReference type="ARBA" id="ARBA00002357"/>
    </source>
</evidence>
<evidence type="ECO:0000256" key="1">
    <source>
        <dbReference type="ARBA" id="ARBA00001823"/>
    </source>
</evidence>
<keyword evidence="5 11" id="KW-0548">Nucleotidyltransferase</keyword>
<dbReference type="FunFam" id="3.40.50.300:FF:000119">
    <property type="entry name" value="Sulfate adenylyltransferase subunit 1"/>
    <property type="match status" value="1"/>
</dbReference>
<keyword evidence="7 11" id="KW-0067">ATP-binding</keyword>
<dbReference type="GO" id="GO:0070814">
    <property type="term" value="P:hydrogen sulfide biosynthetic process"/>
    <property type="evidence" value="ECO:0007669"/>
    <property type="project" value="UniProtKB-UniRule"/>
</dbReference>
<feature type="binding site" evidence="11">
    <location>
        <begin position="33"/>
        <end position="40"/>
    </location>
    <ligand>
        <name>GTP</name>
        <dbReference type="ChEBI" id="CHEBI:37565"/>
    </ligand>
</feature>
<dbReference type="Pfam" id="PF22594">
    <property type="entry name" value="GTP-eEF1A_C"/>
    <property type="match status" value="1"/>
</dbReference>
<dbReference type="GO" id="GO:0005525">
    <property type="term" value="F:GTP binding"/>
    <property type="evidence" value="ECO:0007669"/>
    <property type="project" value="UniProtKB-UniRule"/>
</dbReference>
<dbReference type="PANTHER" id="PTHR23115">
    <property type="entry name" value="TRANSLATION FACTOR"/>
    <property type="match status" value="1"/>
</dbReference>
<dbReference type="NCBIfam" id="TIGR02034">
    <property type="entry name" value="CysN"/>
    <property type="match status" value="1"/>
</dbReference>
<dbReference type="InterPro" id="IPR054696">
    <property type="entry name" value="GTP-eEF1A_C"/>
</dbReference>
<dbReference type="HAMAP" id="MF_00062">
    <property type="entry name" value="Sulf_adenylyltr_sub1"/>
    <property type="match status" value="1"/>
</dbReference>
<comment type="caution">
    <text evidence="13">The sequence shown here is derived from an EMBL/GenBank/DDBJ whole genome shotgun (WGS) entry which is preliminary data.</text>
</comment>
<dbReference type="RefSeq" id="WP_106336615.1">
    <property type="nucleotide sequence ID" value="NZ_PVZS01000009.1"/>
</dbReference>
<comment type="subunit">
    <text evidence="11">Heterodimer composed of CysD, the smaller subunit, and CysN.</text>
</comment>
<dbReference type="GO" id="GO:0000103">
    <property type="term" value="P:sulfate assimilation"/>
    <property type="evidence" value="ECO:0007669"/>
    <property type="project" value="UniProtKB-UniRule"/>
</dbReference>
<dbReference type="InterPro" id="IPR009001">
    <property type="entry name" value="Transl_elong_EF1A/Init_IF2_C"/>
</dbReference>
<dbReference type="PROSITE" id="PS00301">
    <property type="entry name" value="G_TR_1"/>
    <property type="match status" value="1"/>
</dbReference>
<comment type="pathway">
    <text evidence="11">Sulfur metabolism; hydrogen sulfide biosynthesis; sulfite from sulfate: step 1/3.</text>
</comment>
<keyword evidence="4 11" id="KW-0808">Transferase</keyword>
<keyword evidence="14" id="KW-1185">Reference proteome</keyword>
<accession>A0A2T1HUD8</accession>
<dbReference type="NCBIfam" id="NF003478">
    <property type="entry name" value="PRK05124.1"/>
    <property type="match status" value="1"/>
</dbReference>
<evidence type="ECO:0000256" key="6">
    <source>
        <dbReference type="ARBA" id="ARBA00022741"/>
    </source>
</evidence>
<dbReference type="CDD" id="cd04095">
    <property type="entry name" value="CysN_NoDQ_III"/>
    <property type="match status" value="1"/>
</dbReference>
<dbReference type="GO" id="GO:0004020">
    <property type="term" value="F:adenylylsulfate kinase activity"/>
    <property type="evidence" value="ECO:0007669"/>
    <property type="project" value="UniProtKB-EC"/>
</dbReference>
<proteinExistence type="inferred from homology"/>
<dbReference type="InterPro" id="IPR000795">
    <property type="entry name" value="T_Tr_GTP-bd_dom"/>
</dbReference>
<dbReference type="OrthoDB" id="9804504at2"/>
<keyword evidence="6 11" id="KW-0547">Nucleotide-binding</keyword>
<sequence>MSPAVALRAVPDIPAPEPIASKGPALLRFITCGSVDDGKSTLIGRMLYEAQLVHDDLLDALARDSRKFGTQGDKLDLALLVDGLSAEREQGITIDVAYRYFATPRRSFIVADTPGHDQYTRNMATGASTADLAVILVDARKGVLPQTRRHSFIVSMLGVRHIVVAVNKMDLVGYQQAVFDGIVAQYREMAARLGFDAVTPIPISALEGENVARRSTAMPWYAGPSLFEHLETVEISASAAPGVRFRFPVQWVNRPNLDFRGFSGTVAGGVIRPGDEIAALPSGRPSRVRRIVTQGGDLDEAVAGQAVTLTLDDEIDVSRGDVIVAVGDGLTARKAFAGRLLWMSERSLGNGEEFQLRLASATAAARVSVLGAVDIHSFEPAAADGLGMNEIGLVTVALDRPVALTDYRGDRELGAFILVDRVTGDTVALGLVDAGAASLVRGADAVARRAGGTGPAAAVRRHLAEGLVAGWRAGLIEEASWRLLSGLGMAALTQAVLGDWRLTIAAGLLEALLRPALRFAHRKGWRALEQRRLARAAYDADGSGI</sequence>
<dbReference type="EMBL" id="PVZS01000009">
    <property type="protein sequence ID" value="PSC05139.1"/>
    <property type="molecule type" value="Genomic_DNA"/>
</dbReference>
<evidence type="ECO:0000256" key="3">
    <source>
        <dbReference type="ARBA" id="ARBA00011760"/>
    </source>
</evidence>
<dbReference type="PROSITE" id="PS51722">
    <property type="entry name" value="G_TR_2"/>
    <property type="match status" value="1"/>
</dbReference>
<evidence type="ECO:0000256" key="4">
    <source>
        <dbReference type="ARBA" id="ARBA00022679"/>
    </source>
</evidence>
<keyword evidence="8 11" id="KW-0342">GTP-binding</keyword>
<evidence type="ECO:0000256" key="5">
    <source>
        <dbReference type="ARBA" id="ARBA00022695"/>
    </source>
</evidence>
<dbReference type="SUPFAM" id="SSF50447">
    <property type="entry name" value="Translation proteins"/>
    <property type="match status" value="1"/>
</dbReference>
<dbReference type="InterPro" id="IPR050100">
    <property type="entry name" value="TRAFAC_GTPase_members"/>
</dbReference>
<dbReference type="GO" id="GO:0004781">
    <property type="term" value="F:sulfate adenylyltransferase (ATP) activity"/>
    <property type="evidence" value="ECO:0007669"/>
    <property type="project" value="UniProtKB-UniRule"/>
</dbReference>
<comment type="catalytic activity">
    <reaction evidence="1">
        <text>adenosine 5'-phosphosulfate + ATP = 3'-phosphoadenylyl sulfate + ADP + H(+)</text>
        <dbReference type="Rhea" id="RHEA:24152"/>
        <dbReference type="ChEBI" id="CHEBI:15378"/>
        <dbReference type="ChEBI" id="CHEBI:30616"/>
        <dbReference type="ChEBI" id="CHEBI:58243"/>
        <dbReference type="ChEBI" id="CHEBI:58339"/>
        <dbReference type="ChEBI" id="CHEBI:456216"/>
        <dbReference type="EC" id="2.7.1.25"/>
    </reaction>
</comment>
<organism evidence="13 14">
    <name type="scientific">Alsobacter soli</name>
    <dbReference type="NCBI Taxonomy" id="2109933"/>
    <lineage>
        <taxon>Bacteria</taxon>
        <taxon>Pseudomonadati</taxon>
        <taxon>Pseudomonadota</taxon>
        <taxon>Alphaproteobacteria</taxon>
        <taxon>Hyphomicrobiales</taxon>
        <taxon>Alsobacteraceae</taxon>
        <taxon>Alsobacter</taxon>
    </lineage>
</organism>
<reference evidence="14" key="1">
    <citation type="submission" date="2018-03" db="EMBL/GenBank/DDBJ databases">
        <authorList>
            <person name="Sun L."/>
            <person name="Liu H."/>
            <person name="Chen W."/>
            <person name="Huang K."/>
            <person name="Liu W."/>
            <person name="Gao X."/>
        </authorList>
    </citation>
    <scope>NUCLEOTIDE SEQUENCE [LARGE SCALE GENOMIC DNA]</scope>
    <source>
        <strain evidence="14">SH9</strain>
    </source>
</reference>
<dbReference type="GO" id="GO:0005524">
    <property type="term" value="F:ATP binding"/>
    <property type="evidence" value="ECO:0007669"/>
    <property type="project" value="UniProtKB-KW"/>
</dbReference>
<dbReference type="SUPFAM" id="SSF50465">
    <property type="entry name" value="EF-Tu/eEF-1alpha/eIF2-gamma C-terminal domain"/>
    <property type="match status" value="1"/>
</dbReference>
<evidence type="ECO:0000256" key="9">
    <source>
        <dbReference type="ARBA" id="ARBA00024872"/>
    </source>
</evidence>
<dbReference type="InterPro" id="IPR027417">
    <property type="entry name" value="P-loop_NTPase"/>
</dbReference>
<dbReference type="GO" id="GO:0003924">
    <property type="term" value="F:GTPase activity"/>
    <property type="evidence" value="ECO:0007669"/>
    <property type="project" value="InterPro"/>
</dbReference>
<dbReference type="CDD" id="cd04166">
    <property type="entry name" value="CysN_ATPS"/>
    <property type="match status" value="1"/>
</dbReference>
<evidence type="ECO:0000313" key="14">
    <source>
        <dbReference type="Proteomes" id="UP000239772"/>
    </source>
</evidence>
<dbReference type="AlphaFoldDB" id="A0A2T1HUD8"/>
<dbReference type="CDD" id="cd03695">
    <property type="entry name" value="CysN_NodQ_II"/>
    <property type="match status" value="1"/>
</dbReference>
<evidence type="ECO:0000259" key="12">
    <source>
        <dbReference type="PROSITE" id="PS51722"/>
    </source>
</evidence>
<comment type="catalytic activity">
    <reaction evidence="10 11">
        <text>sulfate + ATP + H(+) = adenosine 5'-phosphosulfate + diphosphate</text>
        <dbReference type="Rhea" id="RHEA:18133"/>
        <dbReference type="ChEBI" id="CHEBI:15378"/>
        <dbReference type="ChEBI" id="CHEBI:16189"/>
        <dbReference type="ChEBI" id="CHEBI:30616"/>
        <dbReference type="ChEBI" id="CHEBI:33019"/>
        <dbReference type="ChEBI" id="CHEBI:58243"/>
        <dbReference type="EC" id="2.7.7.4"/>
    </reaction>
</comment>
<gene>
    <name evidence="11" type="primary">cysN</name>
    <name evidence="13" type="ORF">SLNSH_09975</name>
</gene>
<dbReference type="EC" id="2.7.7.4" evidence="11"/>
<dbReference type="Gene3D" id="3.40.50.300">
    <property type="entry name" value="P-loop containing nucleotide triphosphate hydrolases"/>
    <property type="match status" value="1"/>
</dbReference>
<comment type="similarity">
    <text evidence="11">Belongs to the TRAFAC class translation factor GTPase superfamily. Classic translation factor GTPase family. CysN/NodQ subfamily.</text>
</comment>
<evidence type="ECO:0000256" key="8">
    <source>
        <dbReference type="ARBA" id="ARBA00023134"/>
    </source>
</evidence>
<dbReference type="InterPro" id="IPR044138">
    <property type="entry name" value="CysN_II"/>
</dbReference>
<comment type="function">
    <text evidence="9">Proposed to provide activated sulfate for transfer to Nod factor. ATP sulfurylase may be the GTPase, regulating ATP sulfurylase activity.</text>
</comment>
<feature type="binding site" evidence="11">
    <location>
        <begin position="112"/>
        <end position="116"/>
    </location>
    <ligand>
        <name>GTP</name>
        <dbReference type="ChEBI" id="CHEBI:37565"/>
    </ligand>
</feature>
<evidence type="ECO:0000256" key="7">
    <source>
        <dbReference type="ARBA" id="ARBA00022840"/>
    </source>
</evidence>
<dbReference type="UniPathway" id="UPA00140">
    <property type="reaction ID" value="UER00204"/>
</dbReference>
<dbReference type="InterPro" id="IPR011779">
    <property type="entry name" value="SO4_adenylTrfase_lsu"/>
</dbReference>
<dbReference type="InterPro" id="IPR041757">
    <property type="entry name" value="CysN_GTP-bd"/>
</dbReference>
<dbReference type="SUPFAM" id="SSF52540">
    <property type="entry name" value="P-loop containing nucleoside triphosphate hydrolases"/>
    <property type="match status" value="1"/>
</dbReference>
<comment type="function">
    <text evidence="11">With CysD forms the ATP sulfurylase (ATPS) that catalyzes the adenylation of sulfate producing adenosine 5'-phosphosulfate (APS) and diphosphate, the first enzymatic step in sulfur assimilation pathway. APS synthesis involves the formation of a high-energy phosphoric-sulfuric acid anhydride bond driven by GTP hydrolysis by CysN coupled to ATP hydrolysis by CysD.</text>
</comment>
<dbReference type="PRINTS" id="PR00315">
    <property type="entry name" value="ELONGATNFCT"/>
</dbReference>
<comment type="function">
    <text evidence="2">APS kinase catalyzes the synthesis of activated sulfate.</text>
</comment>
<dbReference type="Proteomes" id="UP000239772">
    <property type="component" value="Unassembled WGS sequence"/>
</dbReference>